<dbReference type="PRINTS" id="PR00344">
    <property type="entry name" value="BCTRLSENSOR"/>
</dbReference>
<dbReference type="RefSeq" id="WP_203387049.1">
    <property type="nucleotide sequence ID" value="NZ_CP064781.1"/>
</dbReference>
<dbReference type="SMART" id="SM00388">
    <property type="entry name" value="HisKA"/>
    <property type="match status" value="1"/>
</dbReference>
<dbReference type="PROSITE" id="PS50109">
    <property type="entry name" value="HIS_KIN"/>
    <property type="match status" value="1"/>
</dbReference>
<evidence type="ECO:0000256" key="2">
    <source>
        <dbReference type="ARBA" id="ARBA00004141"/>
    </source>
</evidence>
<comment type="subcellular location">
    <subcellularLocation>
        <location evidence="2">Membrane</location>
        <topology evidence="2">Multi-pass membrane protein</topology>
    </subcellularLocation>
</comment>
<dbReference type="Pfam" id="PF08521">
    <property type="entry name" value="2CSK_N"/>
    <property type="match status" value="1"/>
</dbReference>
<evidence type="ECO:0000256" key="8">
    <source>
        <dbReference type="ARBA" id="ARBA00022777"/>
    </source>
</evidence>
<dbReference type="PANTHER" id="PTHR45436">
    <property type="entry name" value="SENSOR HISTIDINE KINASE YKOH"/>
    <property type="match status" value="1"/>
</dbReference>
<dbReference type="GO" id="GO:0000155">
    <property type="term" value="F:phosphorelay sensor kinase activity"/>
    <property type="evidence" value="ECO:0007669"/>
    <property type="project" value="InterPro"/>
</dbReference>
<dbReference type="EC" id="2.7.13.3" evidence="3"/>
<dbReference type="AlphaFoldDB" id="A0A974PXZ1"/>
<gene>
    <name evidence="16" type="ORF">IWH25_17550</name>
</gene>
<feature type="domain" description="Histidine kinase" evidence="14">
    <location>
        <begin position="245"/>
        <end position="456"/>
    </location>
</feature>
<dbReference type="PANTHER" id="PTHR45436:SF14">
    <property type="entry name" value="SENSOR PROTEIN QSEC"/>
    <property type="match status" value="1"/>
</dbReference>
<dbReference type="InterPro" id="IPR036097">
    <property type="entry name" value="HisK_dim/P_sf"/>
</dbReference>
<dbReference type="InterPro" id="IPR050428">
    <property type="entry name" value="TCS_sensor_his_kinase"/>
</dbReference>
<keyword evidence="4" id="KW-0597">Phosphoprotein</keyword>
<keyword evidence="12 13" id="KW-0472">Membrane</keyword>
<dbReference type="Gene3D" id="1.10.287.130">
    <property type="match status" value="1"/>
</dbReference>
<keyword evidence="7" id="KW-0547">Nucleotide-binding</keyword>
<dbReference type="Pfam" id="PF00512">
    <property type="entry name" value="HisKA"/>
    <property type="match status" value="1"/>
</dbReference>
<dbReference type="InterPro" id="IPR003660">
    <property type="entry name" value="HAMP_dom"/>
</dbReference>
<dbReference type="EMBL" id="CP064781">
    <property type="protein sequence ID" value="QRJ63522.1"/>
    <property type="molecule type" value="Genomic_DNA"/>
</dbReference>
<evidence type="ECO:0000256" key="11">
    <source>
        <dbReference type="ARBA" id="ARBA00023012"/>
    </source>
</evidence>
<evidence type="ECO:0000256" key="1">
    <source>
        <dbReference type="ARBA" id="ARBA00000085"/>
    </source>
</evidence>
<dbReference type="InterPro" id="IPR036890">
    <property type="entry name" value="HATPase_C_sf"/>
</dbReference>
<keyword evidence="17" id="KW-1185">Reference proteome</keyword>
<evidence type="ECO:0000313" key="16">
    <source>
        <dbReference type="EMBL" id="QRJ63522.1"/>
    </source>
</evidence>
<dbReference type="InterPro" id="IPR004358">
    <property type="entry name" value="Sig_transdc_His_kin-like_C"/>
</dbReference>
<keyword evidence="8 16" id="KW-0418">Kinase</keyword>
<keyword evidence="5" id="KW-0808">Transferase</keyword>
<keyword evidence="6 13" id="KW-0812">Transmembrane</keyword>
<evidence type="ECO:0000256" key="7">
    <source>
        <dbReference type="ARBA" id="ARBA00022741"/>
    </source>
</evidence>
<evidence type="ECO:0000259" key="15">
    <source>
        <dbReference type="PROSITE" id="PS50885"/>
    </source>
</evidence>
<organism evidence="16 17">
    <name type="scientific">Azospira restricta</name>
    <dbReference type="NCBI Taxonomy" id="404405"/>
    <lineage>
        <taxon>Bacteria</taxon>
        <taxon>Pseudomonadati</taxon>
        <taxon>Pseudomonadota</taxon>
        <taxon>Betaproteobacteria</taxon>
        <taxon>Rhodocyclales</taxon>
        <taxon>Rhodocyclaceae</taxon>
        <taxon>Azospira</taxon>
    </lineage>
</organism>
<evidence type="ECO:0000256" key="9">
    <source>
        <dbReference type="ARBA" id="ARBA00022840"/>
    </source>
</evidence>
<dbReference type="SMART" id="SM00387">
    <property type="entry name" value="HATPase_c"/>
    <property type="match status" value="1"/>
</dbReference>
<dbReference type="PROSITE" id="PS50885">
    <property type="entry name" value="HAMP"/>
    <property type="match status" value="1"/>
</dbReference>
<feature type="domain" description="HAMP" evidence="15">
    <location>
        <begin position="185"/>
        <end position="237"/>
    </location>
</feature>
<dbReference type="SUPFAM" id="SSF47384">
    <property type="entry name" value="Homodimeric domain of signal transducing histidine kinase"/>
    <property type="match status" value="1"/>
</dbReference>
<dbReference type="GO" id="GO:0005524">
    <property type="term" value="F:ATP binding"/>
    <property type="evidence" value="ECO:0007669"/>
    <property type="project" value="UniProtKB-KW"/>
</dbReference>
<dbReference type="InterPro" id="IPR003594">
    <property type="entry name" value="HATPase_dom"/>
</dbReference>
<keyword evidence="9" id="KW-0067">ATP-binding</keyword>
<evidence type="ECO:0000256" key="4">
    <source>
        <dbReference type="ARBA" id="ARBA00022553"/>
    </source>
</evidence>
<dbReference type="GO" id="GO:0005886">
    <property type="term" value="C:plasma membrane"/>
    <property type="evidence" value="ECO:0007669"/>
    <property type="project" value="TreeGrafter"/>
</dbReference>
<dbReference type="SUPFAM" id="SSF55874">
    <property type="entry name" value="ATPase domain of HSP90 chaperone/DNA topoisomerase II/histidine kinase"/>
    <property type="match status" value="1"/>
</dbReference>
<sequence length="463" mass="49192">MAGLLHGRSPGSLRWRLLRWVSLATLLIWSLAAALSYRQARHEVQELMDGQMAKTARLLVAQARTDAGRLAALPANMNGLRGAKIRRSELVLEYRIVRSDGTTLLASANAPATPVGTALGYAEIEHDGQPWRSLVLETADGAYRVQVAHANKSRDKEALEIARKTVLPLALLLPLMIALIYLSVRRGLKPLDDLAADVAARSPENLAALAPTAAPLEAQPLAKALNRLLGRLSATLDNERRFTADAAHELRTPLAALKVQAQVAMATRDAAQHRHALAQVIAGADRATRLVEQLLRLARLDPLERVPDPQPVDLAGLARTAVDEARAGADEKGQTLTLAADAAAVSGDRDLLAVALRNLVDNAVRYTPEGGRIEVRVGCEHGAACVAVADNGPGVPAAELPRLVERFYRGREAGAEGSGLGLAIVRRIAELHGARLEVENAEAGGFVATLRWGPGAASAPASD</sequence>
<evidence type="ECO:0000256" key="12">
    <source>
        <dbReference type="ARBA" id="ARBA00023136"/>
    </source>
</evidence>
<feature type="transmembrane region" description="Helical" evidence="13">
    <location>
        <begin position="166"/>
        <end position="184"/>
    </location>
</feature>
<proteinExistence type="predicted"/>
<evidence type="ECO:0000313" key="17">
    <source>
        <dbReference type="Proteomes" id="UP000663444"/>
    </source>
</evidence>
<dbReference type="CDD" id="cd00082">
    <property type="entry name" value="HisKA"/>
    <property type="match status" value="1"/>
</dbReference>
<feature type="transmembrane region" description="Helical" evidence="13">
    <location>
        <begin position="20"/>
        <end position="37"/>
    </location>
</feature>
<dbReference type="Proteomes" id="UP000663444">
    <property type="component" value="Chromosome"/>
</dbReference>
<dbReference type="InterPro" id="IPR005467">
    <property type="entry name" value="His_kinase_dom"/>
</dbReference>
<comment type="catalytic activity">
    <reaction evidence="1">
        <text>ATP + protein L-histidine = ADP + protein N-phospho-L-histidine.</text>
        <dbReference type="EC" id="2.7.13.3"/>
    </reaction>
</comment>
<reference evidence="16" key="1">
    <citation type="submission" date="2020-11" db="EMBL/GenBank/DDBJ databases">
        <title>Azospira restricta DSM 18626 genome sequence.</title>
        <authorList>
            <person name="Moe W.M."/>
        </authorList>
    </citation>
    <scope>NUCLEOTIDE SEQUENCE</scope>
    <source>
        <strain evidence="16">DSM 18626</strain>
    </source>
</reference>
<name>A0A974PXZ1_9RHOO</name>
<evidence type="ECO:0000256" key="10">
    <source>
        <dbReference type="ARBA" id="ARBA00022989"/>
    </source>
</evidence>
<dbReference type="Gene3D" id="1.20.5.1040">
    <property type="entry name" value="Sensor protein qsec"/>
    <property type="match status" value="1"/>
</dbReference>
<keyword evidence="10 13" id="KW-1133">Transmembrane helix</keyword>
<dbReference type="InterPro" id="IPR013727">
    <property type="entry name" value="2CSK_N"/>
</dbReference>
<evidence type="ECO:0000256" key="5">
    <source>
        <dbReference type="ARBA" id="ARBA00022679"/>
    </source>
</evidence>
<dbReference type="Gene3D" id="3.30.565.10">
    <property type="entry name" value="Histidine kinase-like ATPase, C-terminal domain"/>
    <property type="match status" value="1"/>
</dbReference>
<dbReference type="InterPro" id="IPR003661">
    <property type="entry name" value="HisK_dim/P_dom"/>
</dbReference>
<accession>A0A974PXZ1</accession>
<evidence type="ECO:0000256" key="3">
    <source>
        <dbReference type="ARBA" id="ARBA00012438"/>
    </source>
</evidence>
<evidence type="ECO:0000256" key="6">
    <source>
        <dbReference type="ARBA" id="ARBA00022692"/>
    </source>
</evidence>
<dbReference type="Pfam" id="PF02518">
    <property type="entry name" value="HATPase_c"/>
    <property type="match status" value="1"/>
</dbReference>
<evidence type="ECO:0000256" key="13">
    <source>
        <dbReference type="SAM" id="Phobius"/>
    </source>
</evidence>
<dbReference type="KEGG" id="ares:IWH25_17550"/>
<evidence type="ECO:0000259" key="14">
    <source>
        <dbReference type="PROSITE" id="PS50109"/>
    </source>
</evidence>
<protein>
    <recommendedName>
        <fullName evidence="3">histidine kinase</fullName>
        <ecNumber evidence="3">2.7.13.3</ecNumber>
    </recommendedName>
</protein>
<keyword evidence="11" id="KW-0902">Two-component regulatory system</keyword>